<evidence type="ECO:0000313" key="3">
    <source>
        <dbReference type="Proteomes" id="UP001260959"/>
    </source>
</evidence>
<name>A0ABU1E4U6_9FLAO</name>
<feature type="region of interest" description="Disordered" evidence="1">
    <location>
        <begin position="401"/>
        <end position="439"/>
    </location>
</feature>
<dbReference type="EMBL" id="JAVIXS010000006">
    <property type="protein sequence ID" value="MDR4952791.1"/>
    <property type="molecule type" value="Genomic_DNA"/>
</dbReference>
<gene>
    <name evidence="2" type="ORF">REB14_11445</name>
</gene>
<comment type="caution">
    <text evidence="2">The sequence shown here is derived from an EMBL/GenBank/DDBJ whole genome shotgun (WGS) entry which is preliminary data.</text>
</comment>
<keyword evidence="3" id="KW-1185">Reference proteome</keyword>
<dbReference type="Proteomes" id="UP001260959">
    <property type="component" value="Unassembled WGS sequence"/>
</dbReference>
<evidence type="ECO:0008006" key="4">
    <source>
        <dbReference type="Google" id="ProtNLM"/>
    </source>
</evidence>
<proteinExistence type="predicted"/>
<evidence type="ECO:0000313" key="2">
    <source>
        <dbReference type="EMBL" id="MDR4952791.1"/>
    </source>
</evidence>
<organism evidence="2 3">
    <name type="scientific">Chryseobacterium metallicongregator</name>
    <dbReference type="NCBI Taxonomy" id="3073042"/>
    <lineage>
        <taxon>Bacteria</taxon>
        <taxon>Pseudomonadati</taxon>
        <taxon>Bacteroidota</taxon>
        <taxon>Flavobacteriia</taxon>
        <taxon>Flavobacteriales</taxon>
        <taxon>Weeksellaceae</taxon>
        <taxon>Chryseobacterium group</taxon>
        <taxon>Chryseobacterium</taxon>
    </lineage>
</organism>
<protein>
    <recommendedName>
        <fullName evidence="4">Terminase</fullName>
    </recommendedName>
</protein>
<reference evidence="2 3" key="1">
    <citation type="submission" date="2023-08" db="EMBL/GenBank/DDBJ databases">
        <authorList>
            <person name="Maltman C."/>
        </authorList>
    </citation>
    <scope>NUCLEOTIDE SEQUENCE [LARGE SCALE GENOMIC DNA]</scope>
    <source>
        <strain evidence="2 3">ES2</strain>
    </source>
</reference>
<evidence type="ECO:0000256" key="1">
    <source>
        <dbReference type="SAM" id="MobiDB-lite"/>
    </source>
</evidence>
<accession>A0ABU1E4U6</accession>
<dbReference type="RefSeq" id="WP_309522238.1">
    <property type="nucleotide sequence ID" value="NZ_JAVIXS010000006.1"/>
</dbReference>
<sequence length="484" mass="55894">MNNQNNETEDVTPFIIVQPGYATGDMFAIAATLINNERYHVLISTTMDEDENVTDPYDNSKSIIEFYRNSGIPQSRIHTHKVAEVRAFGLASQLKTKAFNIIKDEYKKDLSKRAFENKYYKPVGEGTQYIAENFSDNMRIAVRNAWDINGSQDDAIRIWLETQGIPTSGNNLLILWSRFSGKGGDIHIEHDTSYWGIKQIVHRVADMYDAIIITGDKGYIKERAKKYDETADEINSKSQSKKVFNITEFWKGNSPELKAWGGNTRMGQFKLYEYFETHFQNVKHLGFRSGNLEVMAMLGYQVRYMEEKGSESGERMTSWFDRGDGLTEAKGKATGYKRLVLAEPPTRSGKFIQYQIQEINTEIRGRKQPFEDHIERLKQSGENLQSQTIKNLEKKIKEIDDEGEARKKRYAGPEMAPSRKDNMPPAPISKKDKESFSEGFSENDMKIILSYLQPADWVERETSYEQYIPQRTKIYDRLLNRETL</sequence>